<sequence length="193" mass="21498">MSSILAFDKALHVASVLMRYWLNVYWTGSVYLDLCFYTAWVGCGHSARTATGQKRSLAPQFSQFLHGYDKSITRGCIFFLLLIFKPFTAIAGTTKSCSELARKADKEKALIPGYMSGRKVIGRGRAYFYAAPDASCRLKATFVIPNDIVQAYFDVEGYTEVTYWDAKANAVTGWIPNSRLVETGTGIGPREEQ</sequence>
<dbReference type="EMBL" id="JANUHC010000004">
    <property type="protein sequence ID" value="MCS0630324.1"/>
    <property type="molecule type" value="Genomic_DNA"/>
</dbReference>
<protein>
    <recommendedName>
        <fullName evidence="3">SH3 domain-containing protein</fullName>
    </recommendedName>
</protein>
<accession>A0ABT2BYV6</accession>
<name>A0ABT2BYV6_9BURK</name>
<dbReference type="RefSeq" id="WP_259449437.1">
    <property type="nucleotide sequence ID" value="NZ_JANUHC010000004.1"/>
</dbReference>
<proteinExistence type="predicted"/>
<evidence type="ECO:0008006" key="3">
    <source>
        <dbReference type="Google" id="ProtNLM"/>
    </source>
</evidence>
<dbReference type="Proteomes" id="UP001165263">
    <property type="component" value="Unassembled WGS sequence"/>
</dbReference>
<comment type="caution">
    <text evidence="1">The sequence shown here is derived from an EMBL/GenBank/DDBJ whole genome shotgun (WGS) entry which is preliminary data.</text>
</comment>
<evidence type="ECO:0000313" key="1">
    <source>
        <dbReference type="EMBL" id="MCS0630324.1"/>
    </source>
</evidence>
<reference evidence="1" key="1">
    <citation type="submission" date="2022-08" db="EMBL/GenBank/DDBJ databases">
        <title>Reclassification of Massilia species as members of the genera Telluria, Duganella, Pseudoduganella, Mokoshia gen. nov. and Zemynaea gen. nov. using orthogonal and non-orthogonal genome-based approaches.</title>
        <authorList>
            <person name="Bowman J.P."/>
        </authorList>
    </citation>
    <scope>NUCLEOTIDE SEQUENCE</scope>
    <source>
        <strain evidence="1">LMG 11547</strain>
    </source>
</reference>
<keyword evidence="2" id="KW-1185">Reference proteome</keyword>
<evidence type="ECO:0000313" key="2">
    <source>
        <dbReference type="Proteomes" id="UP001165263"/>
    </source>
</evidence>
<gene>
    <name evidence="1" type="ORF">NX786_13355</name>
</gene>
<organism evidence="1 2">
    <name type="scientific">Telluria mixta</name>
    <dbReference type="NCBI Taxonomy" id="34071"/>
    <lineage>
        <taxon>Bacteria</taxon>
        <taxon>Pseudomonadati</taxon>
        <taxon>Pseudomonadota</taxon>
        <taxon>Betaproteobacteria</taxon>
        <taxon>Burkholderiales</taxon>
        <taxon>Oxalobacteraceae</taxon>
        <taxon>Telluria group</taxon>
        <taxon>Telluria</taxon>
    </lineage>
</organism>